<evidence type="ECO:0000259" key="3">
    <source>
        <dbReference type="PROSITE" id="PS51186"/>
    </source>
</evidence>
<reference evidence="4 5" key="1">
    <citation type="submission" date="2023-10" db="EMBL/GenBank/DDBJ databases">
        <title>Chromosome-scale genome assembly provides insights into flower coloration mechanisms of Canna indica.</title>
        <authorList>
            <person name="Li C."/>
        </authorList>
    </citation>
    <scope>NUCLEOTIDE SEQUENCE [LARGE SCALE GENOMIC DNA]</scope>
    <source>
        <tissue evidence="4">Flower</tissue>
    </source>
</reference>
<dbReference type="PANTHER" id="PTHR10545">
    <property type="entry name" value="DIAMINE N-ACETYLTRANSFERASE"/>
    <property type="match status" value="1"/>
</dbReference>
<dbReference type="InterPro" id="IPR036291">
    <property type="entry name" value="NAD(P)-bd_dom_sf"/>
</dbReference>
<keyword evidence="1" id="KW-0808">Transferase</keyword>
<accession>A0AAQ3KJJ4</accession>
<evidence type="ECO:0000256" key="2">
    <source>
        <dbReference type="ARBA" id="ARBA00023315"/>
    </source>
</evidence>
<dbReference type="CDD" id="cd04301">
    <property type="entry name" value="NAT_SF"/>
    <property type="match status" value="1"/>
</dbReference>
<dbReference type="PROSITE" id="PS51186">
    <property type="entry name" value="GNAT"/>
    <property type="match status" value="1"/>
</dbReference>
<dbReference type="FunFam" id="3.40.630.30:FF:000139">
    <property type="entry name" value="L-ornithine N5-acetyltransferase NATA1"/>
    <property type="match status" value="1"/>
</dbReference>
<dbReference type="InterPro" id="IPR016181">
    <property type="entry name" value="Acyl_CoA_acyltransferase"/>
</dbReference>
<dbReference type="PANTHER" id="PTHR10545:SF29">
    <property type="entry name" value="GH14572P-RELATED"/>
    <property type="match status" value="1"/>
</dbReference>
<dbReference type="InterPro" id="IPR020828">
    <property type="entry name" value="GlycerAld_3-P_DH_NAD(P)-bd"/>
</dbReference>
<dbReference type="GO" id="GO:0051287">
    <property type="term" value="F:NAD binding"/>
    <property type="evidence" value="ECO:0007669"/>
    <property type="project" value="InterPro"/>
</dbReference>
<evidence type="ECO:0000313" key="4">
    <source>
        <dbReference type="EMBL" id="WOL09867.1"/>
    </source>
</evidence>
<dbReference type="SUPFAM" id="SSF51735">
    <property type="entry name" value="NAD(P)-binding Rossmann-fold domains"/>
    <property type="match status" value="1"/>
</dbReference>
<protein>
    <recommendedName>
        <fullName evidence="3">N-acetyltransferase domain-containing protein</fullName>
    </recommendedName>
</protein>
<gene>
    <name evidence="4" type="ORF">Cni_G18620</name>
</gene>
<dbReference type="AlphaFoldDB" id="A0AAQ3KJJ4"/>
<evidence type="ECO:0000313" key="5">
    <source>
        <dbReference type="Proteomes" id="UP001327560"/>
    </source>
</evidence>
<feature type="domain" description="N-acetyltransferase" evidence="3">
    <location>
        <begin position="223"/>
        <end position="377"/>
    </location>
</feature>
<dbReference type="Gene3D" id="3.40.50.720">
    <property type="entry name" value="NAD(P)-binding Rossmann-like Domain"/>
    <property type="match status" value="1"/>
</dbReference>
<dbReference type="SMART" id="SM00846">
    <property type="entry name" value="Gp_dh_N"/>
    <property type="match status" value="1"/>
</dbReference>
<dbReference type="Pfam" id="PF00583">
    <property type="entry name" value="Acetyltransf_1"/>
    <property type="match status" value="1"/>
</dbReference>
<organism evidence="4 5">
    <name type="scientific">Canna indica</name>
    <name type="common">Indian-shot</name>
    <dbReference type="NCBI Taxonomy" id="4628"/>
    <lineage>
        <taxon>Eukaryota</taxon>
        <taxon>Viridiplantae</taxon>
        <taxon>Streptophyta</taxon>
        <taxon>Embryophyta</taxon>
        <taxon>Tracheophyta</taxon>
        <taxon>Spermatophyta</taxon>
        <taxon>Magnoliopsida</taxon>
        <taxon>Liliopsida</taxon>
        <taxon>Zingiberales</taxon>
        <taxon>Cannaceae</taxon>
        <taxon>Canna</taxon>
    </lineage>
</organism>
<keyword evidence="5" id="KW-1185">Reference proteome</keyword>
<evidence type="ECO:0000256" key="1">
    <source>
        <dbReference type="ARBA" id="ARBA00022679"/>
    </source>
</evidence>
<dbReference type="Proteomes" id="UP001327560">
    <property type="component" value="Chromosome 6"/>
</dbReference>
<proteinExistence type="predicted"/>
<dbReference type="InterPro" id="IPR000182">
    <property type="entry name" value="GNAT_dom"/>
</dbReference>
<sequence length="382" mass="41685">MLKPVVCKHVATDTEVPIKGETVAKLEVAINGFGRIGRNFLRCWHGRKDSLLDAIVVNDSVGVKNASHLLKYDSMLGTFKAEVKVVDNETISVDGKPIKVVGNRDPLKLPCAELGIDIIIESLLNTRWQPLDSINLLTFVVLLSSFSSAMSSAAAASLEKPAAASVWTRIRLADIRDVPNIRRLIWQMAEFELLTIHFSATEESLSATLFPSHAPPPFLSFTVLILDLSPVPFPQSDGEGDAPTFAPIVGKLDLEAPVEDPEAKDFASPQGGEAVATGFVLCFPSYSSFLAKPGLYIDDIFVRAAWRRSGLGWMLLSAVAGQAARMGMGRVEWSVLDWNTTAIKFYEEMGAELLPTRRICRLSGPAMQAYDHGSKEDVAKKD</sequence>
<dbReference type="SUPFAM" id="SSF55729">
    <property type="entry name" value="Acyl-CoA N-acyltransferases (Nat)"/>
    <property type="match status" value="1"/>
</dbReference>
<dbReference type="Pfam" id="PF00044">
    <property type="entry name" value="Gp_dh_N"/>
    <property type="match status" value="1"/>
</dbReference>
<dbReference type="InterPro" id="IPR051016">
    <property type="entry name" value="Diverse_Substrate_AcTransf"/>
</dbReference>
<dbReference type="EMBL" id="CP136895">
    <property type="protein sequence ID" value="WOL09867.1"/>
    <property type="molecule type" value="Genomic_DNA"/>
</dbReference>
<dbReference type="Gene3D" id="3.40.630.30">
    <property type="match status" value="1"/>
</dbReference>
<name>A0AAQ3KJJ4_9LILI</name>
<dbReference type="GO" id="GO:0008080">
    <property type="term" value="F:N-acetyltransferase activity"/>
    <property type="evidence" value="ECO:0007669"/>
    <property type="project" value="UniProtKB-ARBA"/>
</dbReference>
<keyword evidence="2" id="KW-0012">Acyltransferase</keyword>